<gene>
    <name evidence="15" type="ORF">N7456_013476</name>
</gene>
<dbReference type="InterPro" id="IPR039368">
    <property type="entry name" value="AHAS_TPP"/>
</dbReference>
<dbReference type="NCBIfam" id="TIGR00118">
    <property type="entry name" value="acolac_lg"/>
    <property type="match status" value="1"/>
</dbReference>
<dbReference type="InterPro" id="IPR012001">
    <property type="entry name" value="Thiamin_PyroP_enz_TPP-bd_dom"/>
</dbReference>
<dbReference type="InterPro" id="IPR011766">
    <property type="entry name" value="TPP_enzyme_TPP-bd"/>
</dbReference>
<evidence type="ECO:0000256" key="3">
    <source>
        <dbReference type="ARBA" id="ARBA00007812"/>
    </source>
</evidence>
<evidence type="ECO:0000256" key="10">
    <source>
        <dbReference type="ARBA" id="ARBA00023304"/>
    </source>
</evidence>
<comment type="cofactor">
    <cofactor evidence="11">
        <name>Mg(2+)</name>
        <dbReference type="ChEBI" id="CHEBI:18420"/>
    </cofactor>
    <text evidence="11">Binds 1 Mg(2+) ion per subunit.</text>
</comment>
<sequence>MRNRQFKSLTGGELLCQLLEAHNVEHIFGYIGGAALPLFDAIYKSTLFHCIVPHHEQGAGHMAEGYAAATLKPGIVIVTSGPGSSNLVTPLLNASLDGTPMVAICAQVSTAVRGTGAFQEIDMMGIARYCTKWSASVGKVGELPCIINEAFHQATSARPGPVLVVIPVDVAAATFDDTQMELSLSEPLKDSYHERMSEGEPIVIRDDDQAKMQNQLDKAIQLINHSARPVICAGHGVATSDQGPSLLSQISSKYKIPVMTTLMGLGSFDETRDLALHMVGTHGTPYANYAIQNADLILVLGARLDERVVGNSAAFALKAKEAGHAGKGGIIHFDVSPDTVGKVIEPTQVVVGDLSQSLPILLSRLDIQKNRDAWLYQIQLWKTQYALKVPTIEPLAHPTPQTVISELNLQTSSYKHRMVITTGVGHHQMWAAQRYRYKFPQSMITSGSLGTMGFGLPASIGAQIGRPDTTVIDIDGDASICMTMEELLTAKQYNVPIKIIVFNNGGQGMTAQIQRQSFGGRVCYNRPINPDFVMLAKSMGCESRRCESSVELAESIRWLLQRRDPALLDIVMDDIDMTPIVPAGKALELITLED</sequence>
<name>A0A9W9JTE0_9EURO</name>
<dbReference type="FunFam" id="3.40.50.970:FF:000007">
    <property type="entry name" value="Acetolactate synthase"/>
    <property type="match status" value="1"/>
</dbReference>
<feature type="domain" description="Thiamine pyrophosphate enzyme TPP-binding" evidence="13">
    <location>
        <begin position="423"/>
        <end position="570"/>
    </location>
</feature>
<comment type="pathway">
    <text evidence="1 11">Amino-acid biosynthesis; L-isoleucine biosynthesis; L-isoleucine from 2-oxobutanoate: step 1/4.</text>
</comment>
<dbReference type="InterPro" id="IPR045229">
    <property type="entry name" value="TPP_enz"/>
</dbReference>
<dbReference type="InterPro" id="IPR012000">
    <property type="entry name" value="Thiamin_PyroP_enz_cen_dom"/>
</dbReference>
<dbReference type="Pfam" id="PF02775">
    <property type="entry name" value="TPP_enzyme_C"/>
    <property type="match status" value="1"/>
</dbReference>
<dbReference type="Gene3D" id="3.40.50.970">
    <property type="match status" value="2"/>
</dbReference>
<evidence type="ECO:0000256" key="7">
    <source>
        <dbReference type="ARBA" id="ARBA00022723"/>
    </source>
</evidence>
<dbReference type="PANTHER" id="PTHR18968">
    <property type="entry name" value="THIAMINE PYROPHOSPHATE ENZYMES"/>
    <property type="match status" value="1"/>
</dbReference>
<dbReference type="AlphaFoldDB" id="A0A9W9JTE0"/>
<comment type="pathway">
    <text evidence="2 11">Amino-acid biosynthesis; L-valine biosynthesis; L-valine from pyruvate: step 1/4.</text>
</comment>
<dbReference type="GO" id="GO:0005739">
    <property type="term" value="C:mitochondrion"/>
    <property type="evidence" value="ECO:0007669"/>
    <property type="project" value="TreeGrafter"/>
</dbReference>
<keyword evidence="5 11" id="KW-0028">Amino-acid biosynthesis</keyword>
<comment type="catalytic activity">
    <reaction evidence="11">
        <text>2 pyruvate + H(+) = (2S)-2-acetolactate + CO2</text>
        <dbReference type="Rhea" id="RHEA:25249"/>
        <dbReference type="ChEBI" id="CHEBI:15361"/>
        <dbReference type="ChEBI" id="CHEBI:15378"/>
        <dbReference type="ChEBI" id="CHEBI:16526"/>
        <dbReference type="ChEBI" id="CHEBI:58476"/>
        <dbReference type="EC" id="2.2.1.6"/>
    </reaction>
</comment>
<evidence type="ECO:0000256" key="2">
    <source>
        <dbReference type="ARBA" id="ARBA00005025"/>
    </source>
</evidence>
<evidence type="ECO:0000259" key="13">
    <source>
        <dbReference type="Pfam" id="PF02775"/>
    </source>
</evidence>
<dbReference type="SUPFAM" id="SSF52518">
    <property type="entry name" value="Thiamin diphosphate-binding fold (THDP-binding)"/>
    <property type="match status" value="2"/>
</dbReference>
<dbReference type="GO" id="GO:0050660">
    <property type="term" value="F:flavin adenine dinucleotide binding"/>
    <property type="evidence" value="ECO:0007669"/>
    <property type="project" value="InterPro"/>
</dbReference>
<keyword evidence="6 11" id="KW-0808">Transferase</keyword>
<evidence type="ECO:0000313" key="15">
    <source>
        <dbReference type="EMBL" id="KAJ5081238.1"/>
    </source>
</evidence>
<feature type="domain" description="Thiamine pyrophosphate enzyme central" evidence="12">
    <location>
        <begin position="216"/>
        <end position="358"/>
    </location>
</feature>
<dbReference type="Proteomes" id="UP001149165">
    <property type="component" value="Unassembled WGS sequence"/>
</dbReference>
<evidence type="ECO:0000256" key="4">
    <source>
        <dbReference type="ARBA" id="ARBA00013145"/>
    </source>
</evidence>
<evidence type="ECO:0000256" key="11">
    <source>
        <dbReference type="RuleBase" id="RU003591"/>
    </source>
</evidence>
<feature type="domain" description="Thiamine pyrophosphate enzyme N-terminal TPP-binding" evidence="14">
    <location>
        <begin position="10"/>
        <end position="125"/>
    </location>
</feature>
<dbReference type="GO" id="GO:0005948">
    <property type="term" value="C:acetolactate synthase complex"/>
    <property type="evidence" value="ECO:0007669"/>
    <property type="project" value="TreeGrafter"/>
</dbReference>
<dbReference type="GO" id="GO:0000287">
    <property type="term" value="F:magnesium ion binding"/>
    <property type="evidence" value="ECO:0007669"/>
    <property type="project" value="UniProtKB-UniRule"/>
</dbReference>
<reference evidence="15" key="2">
    <citation type="journal article" date="2023" name="IMA Fungus">
        <title>Comparative genomic study of the Penicillium genus elucidates a diverse pangenome and 15 lateral gene transfer events.</title>
        <authorList>
            <person name="Petersen C."/>
            <person name="Sorensen T."/>
            <person name="Nielsen M.R."/>
            <person name="Sondergaard T.E."/>
            <person name="Sorensen J.L."/>
            <person name="Fitzpatrick D.A."/>
            <person name="Frisvad J.C."/>
            <person name="Nielsen K.L."/>
        </authorList>
    </citation>
    <scope>NUCLEOTIDE SEQUENCE</scope>
    <source>
        <strain evidence="15">IBT 30069</strain>
    </source>
</reference>
<dbReference type="GO" id="GO:0009097">
    <property type="term" value="P:isoleucine biosynthetic process"/>
    <property type="evidence" value="ECO:0007669"/>
    <property type="project" value="TreeGrafter"/>
</dbReference>
<comment type="cofactor">
    <cofactor evidence="11">
        <name>thiamine diphosphate</name>
        <dbReference type="ChEBI" id="CHEBI:58937"/>
    </cofactor>
    <text evidence="11">Binds 1 thiamine pyrophosphate per subunit.</text>
</comment>
<dbReference type="Pfam" id="PF00205">
    <property type="entry name" value="TPP_enzyme_M"/>
    <property type="match status" value="1"/>
</dbReference>
<accession>A0A9W9JTE0</accession>
<evidence type="ECO:0000259" key="12">
    <source>
        <dbReference type="Pfam" id="PF00205"/>
    </source>
</evidence>
<dbReference type="Pfam" id="PF02776">
    <property type="entry name" value="TPP_enzyme_N"/>
    <property type="match status" value="1"/>
</dbReference>
<evidence type="ECO:0000256" key="6">
    <source>
        <dbReference type="ARBA" id="ARBA00022679"/>
    </source>
</evidence>
<keyword evidence="9 11" id="KW-0786">Thiamine pyrophosphate</keyword>
<reference evidence="15" key="1">
    <citation type="submission" date="2022-11" db="EMBL/GenBank/DDBJ databases">
        <authorList>
            <person name="Petersen C."/>
        </authorList>
    </citation>
    <scope>NUCLEOTIDE SEQUENCE</scope>
    <source>
        <strain evidence="15">IBT 30069</strain>
    </source>
</reference>
<dbReference type="PANTHER" id="PTHR18968:SF13">
    <property type="entry name" value="ACETOLACTATE SYNTHASE CATALYTIC SUBUNIT, MITOCHONDRIAL"/>
    <property type="match status" value="1"/>
</dbReference>
<evidence type="ECO:0000313" key="16">
    <source>
        <dbReference type="Proteomes" id="UP001149165"/>
    </source>
</evidence>
<proteinExistence type="inferred from homology"/>
<dbReference type="EMBL" id="JAPQKH010000011">
    <property type="protein sequence ID" value="KAJ5081238.1"/>
    <property type="molecule type" value="Genomic_DNA"/>
</dbReference>
<comment type="caution">
    <text evidence="15">The sequence shown here is derived from an EMBL/GenBank/DDBJ whole genome shotgun (WGS) entry which is preliminary data.</text>
</comment>
<keyword evidence="16" id="KW-1185">Reference proteome</keyword>
<dbReference type="CDD" id="cd02015">
    <property type="entry name" value="TPP_AHAS"/>
    <property type="match status" value="1"/>
</dbReference>
<dbReference type="GO" id="GO:0003984">
    <property type="term" value="F:acetolactate synthase activity"/>
    <property type="evidence" value="ECO:0007669"/>
    <property type="project" value="UniProtKB-EC"/>
</dbReference>
<dbReference type="Gene3D" id="3.40.50.1220">
    <property type="entry name" value="TPP-binding domain"/>
    <property type="match status" value="1"/>
</dbReference>
<dbReference type="InterPro" id="IPR012846">
    <property type="entry name" value="Acetolactate_synth_lsu"/>
</dbReference>
<protein>
    <recommendedName>
        <fullName evidence="4 11">Acetolactate synthase</fullName>
        <ecNumber evidence="4 11">2.2.1.6</ecNumber>
    </recommendedName>
</protein>
<evidence type="ECO:0000259" key="14">
    <source>
        <dbReference type="Pfam" id="PF02776"/>
    </source>
</evidence>
<keyword evidence="10 11" id="KW-0100">Branched-chain amino acid biosynthesis</keyword>
<organism evidence="15 16">
    <name type="scientific">Penicillium angulare</name>
    <dbReference type="NCBI Taxonomy" id="116970"/>
    <lineage>
        <taxon>Eukaryota</taxon>
        <taxon>Fungi</taxon>
        <taxon>Dikarya</taxon>
        <taxon>Ascomycota</taxon>
        <taxon>Pezizomycotina</taxon>
        <taxon>Eurotiomycetes</taxon>
        <taxon>Eurotiomycetidae</taxon>
        <taxon>Eurotiales</taxon>
        <taxon>Aspergillaceae</taxon>
        <taxon>Penicillium</taxon>
    </lineage>
</organism>
<dbReference type="SUPFAM" id="SSF52467">
    <property type="entry name" value="DHS-like NAD/FAD-binding domain"/>
    <property type="match status" value="1"/>
</dbReference>
<dbReference type="InterPro" id="IPR029061">
    <property type="entry name" value="THDP-binding"/>
</dbReference>
<dbReference type="InterPro" id="IPR029035">
    <property type="entry name" value="DHS-like_NAD/FAD-binding_dom"/>
</dbReference>
<dbReference type="EC" id="2.2.1.6" evidence="4 11"/>
<dbReference type="FunFam" id="3.40.50.1220:FF:000008">
    <property type="entry name" value="Acetolactate synthase"/>
    <property type="match status" value="1"/>
</dbReference>
<dbReference type="GO" id="GO:0009099">
    <property type="term" value="P:L-valine biosynthetic process"/>
    <property type="evidence" value="ECO:0007669"/>
    <property type="project" value="TreeGrafter"/>
</dbReference>
<keyword evidence="7 11" id="KW-0479">Metal-binding</keyword>
<dbReference type="OrthoDB" id="16262at2759"/>
<keyword evidence="8 11" id="KW-0460">Magnesium</keyword>
<dbReference type="GO" id="GO:0030976">
    <property type="term" value="F:thiamine pyrophosphate binding"/>
    <property type="evidence" value="ECO:0007669"/>
    <property type="project" value="UniProtKB-UniRule"/>
</dbReference>
<dbReference type="CDD" id="cd07035">
    <property type="entry name" value="TPP_PYR_POX_like"/>
    <property type="match status" value="1"/>
</dbReference>
<evidence type="ECO:0000256" key="1">
    <source>
        <dbReference type="ARBA" id="ARBA00004974"/>
    </source>
</evidence>
<evidence type="ECO:0000256" key="9">
    <source>
        <dbReference type="ARBA" id="ARBA00023052"/>
    </source>
</evidence>
<evidence type="ECO:0000256" key="8">
    <source>
        <dbReference type="ARBA" id="ARBA00022842"/>
    </source>
</evidence>
<comment type="similarity">
    <text evidence="3 11">Belongs to the TPP enzyme family.</text>
</comment>
<dbReference type="PROSITE" id="PS00187">
    <property type="entry name" value="TPP_ENZYMES"/>
    <property type="match status" value="1"/>
</dbReference>
<evidence type="ECO:0000256" key="5">
    <source>
        <dbReference type="ARBA" id="ARBA00022605"/>
    </source>
</evidence>
<dbReference type="InterPro" id="IPR000399">
    <property type="entry name" value="TPP-bd_CS"/>
</dbReference>